<keyword evidence="1" id="KW-0677">Repeat</keyword>
<feature type="region of interest" description="Disordered" evidence="4">
    <location>
        <begin position="1280"/>
        <end position="1300"/>
    </location>
</feature>
<feature type="region of interest" description="Disordered" evidence="4">
    <location>
        <begin position="982"/>
        <end position="1016"/>
    </location>
</feature>
<feature type="compositionally biased region" description="Polar residues" evidence="4">
    <location>
        <begin position="1181"/>
        <end position="1195"/>
    </location>
</feature>
<dbReference type="InterPro" id="IPR000408">
    <property type="entry name" value="Reg_chr_condens"/>
</dbReference>
<dbReference type="InterPro" id="IPR000210">
    <property type="entry name" value="BTB/POZ_dom"/>
</dbReference>
<feature type="repeat" description="RCC1" evidence="3">
    <location>
        <begin position="145"/>
        <end position="198"/>
    </location>
</feature>
<comment type="caution">
    <text evidence="6">The sequence shown here is derived from an EMBL/GenBank/DDBJ whole genome shotgun (WGS) entry which is preliminary data.</text>
</comment>
<organism evidence="6 7">
    <name type="scientific">Coptotermes formosanus</name>
    <name type="common">Formosan subterranean termite</name>
    <dbReference type="NCBI Taxonomy" id="36987"/>
    <lineage>
        <taxon>Eukaryota</taxon>
        <taxon>Metazoa</taxon>
        <taxon>Ecdysozoa</taxon>
        <taxon>Arthropoda</taxon>
        <taxon>Hexapoda</taxon>
        <taxon>Insecta</taxon>
        <taxon>Pterygota</taxon>
        <taxon>Neoptera</taxon>
        <taxon>Polyneoptera</taxon>
        <taxon>Dictyoptera</taxon>
        <taxon>Blattodea</taxon>
        <taxon>Blattoidea</taxon>
        <taxon>Termitoidae</taxon>
        <taxon>Rhinotermitidae</taxon>
        <taxon>Coptotermes</taxon>
    </lineage>
</organism>
<feature type="compositionally biased region" description="Polar residues" evidence="4">
    <location>
        <begin position="992"/>
        <end position="1009"/>
    </location>
</feature>
<evidence type="ECO:0000259" key="5">
    <source>
        <dbReference type="PROSITE" id="PS50097"/>
    </source>
</evidence>
<protein>
    <recommendedName>
        <fullName evidence="5">BTB domain-containing protein</fullName>
    </recommendedName>
</protein>
<evidence type="ECO:0000313" key="7">
    <source>
        <dbReference type="Proteomes" id="UP000502823"/>
    </source>
</evidence>
<feature type="domain" description="BTB" evidence="5">
    <location>
        <begin position="754"/>
        <end position="818"/>
    </location>
</feature>
<evidence type="ECO:0000256" key="4">
    <source>
        <dbReference type="SAM" id="MobiDB-lite"/>
    </source>
</evidence>
<keyword evidence="2" id="KW-0040">ANK repeat</keyword>
<dbReference type="PROSITE" id="PS50097">
    <property type="entry name" value="BTB"/>
    <property type="match status" value="2"/>
</dbReference>
<dbReference type="PANTHER" id="PTHR22872:SF2">
    <property type="entry name" value="INHIBITOR OF BRUTON TYROSINE KINASE"/>
    <property type="match status" value="1"/>
</dbReference>
<feature type="region of interest" description="Disordered" evidence="4">
    <location>
        <begin position="1227"/>
        <end position="1268"/>
    </location>
</feature>
<feature type="repeat" description="RCC1" evidence="3">
    <location>
        <begin position="199"/>
        <end position="254"/>
    </location>
</feature>
<dbReference type="SMART" id="SM00225">
    <property type="entry name" value="BTB"/>
    <property type="match status" value="2"/>
</dbReference>
<dbReference type="CDD" id="cd18500">
    <property type="entry name" value="BACK_IBtk"/>
    <property type="match status" value="1"/>
</dbReference>
<feature type="repeat" description="ANK" evidence="2">
    <location>
        <begin position="53"/>
        <end position="76"/>
    </location>
</feature>
<dbReference type="SUPFAM" id="SSF50985">
    <property type="entry name" value="RCC1/BLIP-II"/>
    <property type="match status" value="1"/>
</dbReference>
<feature type="compositionally biased region" description="Basic and acidic residues" evidence="4">
    <location>
        <begin position="1148"/>
        <end position="1164"/>
    </location>
</feature>
<dbReference type="Pfam" id="PF00651">
    <property type="entry name" value="BTB"/>
    <property type="match status" value="2"/>
</dbReference>
<dbReference type="InterPro" id="IPR036770">
    <property type="entry name" value="Ankyrin_rpt-contain_sf"/>
</dbReference>
<dbReference type="SUPFAM" id="SSF54695">
    <property type="entry name" value="POZ domain"/>
    <property type="match status" value="2"/>
</dbReference>
<accession>A0A6L2PGW9</accession>
<gene>
    <name evidence="6" type="ORF">Cfor_04246</name>
</gene>
<dbReference type="InterPro" id="IPR009091">
    <property type="entry name" value="RCC1/BLIP-II"/>
</dbReference>
<dbReference type="Proteomes" id="UP000502823">
    <property type="component" value="Unassembled WGS sequence"/>
</dbReference>
<feature type="repeat" description="ANK" evidence="2">
    <location>
        <begin position="88"/>
        <end position="120"/>
    </location>
</feature>
<evidence type="ECO:0000313" key="6">
    <source>
        <dbReference type="EMBL" id="GFG31809.1"/>
    </source>
</evidence>
<name>A0A6L2PGW9_COPFO</name>
<evidence type="ECO:0000256" key="1">
    <source>
        <dbReference type="ARBA" id="ARBA00022737"/>
    </source>
</evidence>
<feature type="compositionally biased region" description="Basic and acidic residues" evidence="4">
    <location>
        <begin position="1251"/>
        <end position="1266"/>
    </location>
</feature>
<feature type="region of interest" description="Disordered" evidence="4">
    <location>
        <begin position="1139"/>
        <end position="1210"/>
    </location>
</feature>
<dbReference type="OrthoDB" id="1893551at2759"/>
<evidence type="ECO:0000256" key="3">
    <source>
        <dbReference type="PROSITE-ProRule" id="PRU00235"/>
    </source>
</evidence>
<feature type="compositionally biased region" description="Polar residues" evidence="4">
    <location>
        <begin position="1227"/>
        <end position="1240"/>
    </location>
</feature>
<dbReference type="PROSITE" id="PS50297">
    <property type="entry name" value="ANK_REP_REGION"/>
    <property type="match status" value="2"/>
</dbReference>
<dbReference type="Pfam" id="PF12796">
    <property type="entry name" value="Ank_2"/>
    <property type="match status" value="1"/>
</dbReference>
<dbReference type="Gene3D" id="1.25.40.20">
    <property type="entry name" value="Ankyrin repeat-containing domain"/>
    <property type="match status" value="1"/>
</dbReference>
<dbReference type="InterPro" id="IPR011333">
    <property type="entry name" value="SKP1/BTB/POZ_sf"/>
</dbReference>
<evidence type="ECO:0000256" key="2">
    <source>
        <dbReference type="PROSITE-ProRule" id="PRU00023"/>
    </source>
</evidence>
<dbReference type="SUPFAM" id="SSF48403">
    <property type="entry name" value="Ankyrin repeat"/>
    <property type="match status" value="1"/>
</dbReference>
<keyword evidence="7" id="KW-1185">Reference proteome</keyword>
<dbReference type="Gene3D" id="2.130.10.30">
    <property type="entry name" value="Regulator of chromosome condensation 1/beta-lactamase-inhibitor protein II"/>
    <property type="match status" value="1"/>
</dbReference>
<dbReference type="SMART" id="SM00248">
    <property type="entry name" value="ANK"/>
    <property type="match status" value="2"/>
</dbReference>
<dbReference type="Gene3D" id="3.30.710.10">
    <property type="entry name" value="Potassium Channel Kv1.1, Chain A"/>
    <property type="match status" value="2"/>
</dbReference>
<dbReference type="InterPro" id="IPR002110">
    <property type="entry name" value="Ankyrin_rpt"/>
</dbReference>
<feature type="repeat" description="RCC1" evidence="3">
    <location>
        <begin position="255"/>
        <end position="311"/>
    </location>
</feature>
<dbReference type="PROSITE" id="PS50012">
    <property type="entry name" value="RCC1_3"/>
    <property type="match status" value="3"/>
</dbReference>
<dbReference type="FunCoup" id="A0A6L2PGW9">
    <property type="interactions" value="428"/>
</dbReference>
<dbReference type="Pfam" id="PF00415">
    <property type="entry name" value="RCC1"/>
    <property type="match status" value="3"/>
</dbReference>
<proteinExistence type="predicted"/>
<dbReference type="InParanoid" id="A0A6L2PGW9"/>
<sequence length="1300" mass="143388">MSAVECECVVGRCTSVQHGGQLAAAATMRAGQPLLAAYMRWLCGTCGRATDSSGRTVLHLAASCGHEAIVRWLVRRADAGIDVRDMESGYTALHRSIFYGQIHVAADLIKMGANMTIKDRDGLTPIDHAMKDRPPIVEFNGNNPCEVYVWGTNSNYSLGTGNEQSRLQPELLDAFRKQGISIRQVAMHKFHSVFVSHDGRVFSCGHGQGGRLGLGSEVATLTPSAMRLQNSDGPSVACTMACVGRDHTVLLMENGTVWSCGLNSHHQLGHSPPPASLLLPRQLTPRSVHAAGDTVLGICASRFHTVIWGQRAVLTCGLNAGQLGHSRGPNSTIVLPRQVSALIHKAGQVVQVAASDGATVVAVERGTSTAALATVDICLLHKFQCRKIATRQVGLVQLAVVGGQLDAAMLDRDRQGGTERQEEEQQLRVLILDKRGHLFLWQDTATQQLTRCVFSLGRSLVVTSVAAQTRGQLLVVTRDGEAFQGEMKVQRSGAEVTTVQVKRVPHIHRAVTATSDPKGRNFAIVQAHPISCLLEVPQMETSDMKQHLDNLLQEASEGDCIHDVVFQVGTTRFPAHQYIVASRCEYLAKRIMEKSESCGIPEIELKDLRPDVFRQLLQFIYTNDCSMLHAGECPIKVMLQDDNKDRVEGEDHTNKAVGLEDPNSVSAFEVYSKRSHEHGNNSKLNKIKQKAGTSATSNPVRLVQEAARKFGLMVLSSELEKIRYEDGRVMIKQGCRLSNLTAPFLKRDDYQSLYDVRIHSEDGKELCAHKCILVARLDYFRNMLSGRWVEMSGNTGCLMSLPLPYAILELLLDFLYTDAAPTVLTSKDLDFLSSVLVVADQLFVVRLKEAAEVALANSLTLRNVGEVLQLSGTYNANQLKQCCFQYISLNLPAILEARILESVSRQLLEDLSRYYCEFIPAMGRRIVTPYSNAPSHELLKAVHDAHPISPWNEDSGNISDEADIALLKKGFKSVKKKIRFRKSSTGEGGSNKLVSSRTRNESVGSNNSWGDEIPEDHRDLDMNELIEKHDTDEAMNHPENDITLSLSNLLLSTSPGTNVQPTPQKIESPWVKIVNSYDKQQRIIQARLKVVTAAKETPVQPTPMSFTKLVPMSRQNQGRSLVETSPVSGVTMTATDFPELQGTSPPIHYEHNKAPGYKHSEMKKVTKLSQKQRKKLAAEQQVGSPGTSTSESVQSPPAWGNFPRSDPSANRSFSLADIMKEEMQLTRVTQSSAPVQQLSMSPGPCPNPWHRGAENSKKLPQEDRENSSVVNFLDIVADEKKQRENWSRMRAKPLQLTQVH</sequence>
<dbReference type="EMBL" id="BLKM01000329">
    <property type="protein sequence ID" value="GFG31809.1"/>
    <property type="molecule type" value="Genomic_DNA"/>
</dbReference>
<feature type="domain" description="BTB" evidence="5">
    <location>
        <begin position="562"/>
        <end position="629"/>
    </location>
</feature>
<reference evidence="7" key="1">
    <citation type="submission" date="2020-01" db="EMBL/GenBank/DDBJ databases">
        <title>Draft genome sequence of the Termite Coptotermes fromosanus.</title>
        <authorList>
            <person name="Itakura S."/>
            <person name="Yosikawa Y."/>
            <person name="Umezawa K."/>
        </authorList>
    </citation>
    <scope>NUCLEOTIDE SEQUENCE [LARGE SCALE GENOMIC DNA]</scope>
</reference>
<dbReference type="InterPro" id="IPR051625">
    <property type="entry name" value="Signaling_Regulatory_Domain"/>
</dbReference>
<dbReference type="PANTHER" id="PTHR22872">
    <property type="entry name" value="BTK-BINDING PROTEIN-RELATED"/>
    <property type="match status" value="1"/>
</dbReference>
<dbReference type="PROSITE" id="PS50088">
    <property type="entry name" value="ANK_REPEAT"/>
    <property type="match status" value="2"/>
</dbReference>